<dbReference type="HOGENOM" id="CLU_1287956_0_0_6"/>
<dbReference type="RefSeq" id="WP_011914482.1">
    <property type="nucleotide sequence ID" value="NC_009434.1"/>
</dbReference>
<proteinExistence type="predicted"/>
<accession>A4VQ31</accession>
<name>A4VQ31_STUS1</name>
<reference evidence="1 2" key="1">
    <citation type="journal article" date="2008" name="Proc. Natl. Acad. Sci. U.S.A.">
        <title>Nitrogen fixation island and rhizosphere competence traits in the genome of root-associated Pseudomonas stutzeri A1501.</title>
        <authorList>
            <person name="Yan Y."/>
            <person name="Yang J."/>
            <person name="Dou Y."/>
            <person name="Chen M."/>
            <person name="Ping S."/>
            <person name="Peng J."/>
            <person name="Lu W."/>
            <person name="Zhang W."/>
            <person name="Yao Z."/>
            <person name="Li H."/>
            <person name="Liu W."/>
            <person name="He S."/>
            <person name="Geng L."/>
            <person name="Zhang X."/>
            <person name="Yang F."/>
            <person name="Yu H."/>
            <person name="Zhan Y."/>
            <person name="Li D."/>
            <person name="Lin Z."/>
            <person name="Wang Y."/>
            <person name="Elmerich C."/>
            <person name="Lin M."/>
            <person name="Jin Q."/>
        </authorList>
    </citation>
    <scope>NUCLEOTIDE SEQUENCE [LARGE SCALE GENOMIC DNA]</scope>
    <source>
        <strain evidence="1 2">A1501</strain>
    </source>
</reference>
<dbReference type="AlphaFoldDB" id="A4VQ31"/>
<dbReference type="KEGG" id="psa:PST_3454"/>
<evidence type="ECO:0000313" key="1">
    <source>
        <dbReference type="EMBL" id="ABP81082.1"/>
    </source>
</evidence>
<organism evidence="1 2">
    <name type="scientific">Stutzerimonas stutzeri (strain A1501)</name>
    <name type="common">Pseudomonas stutzeri</name>
    <dbReference type="NCBI Taxonomy" id="379731"/>
    <lineage>
        <taxon>Bacteria</taxon>
        <taxon>Pseudomonadati</taxon>
        <taxon>Pseudomonadota</taxon>
        <taxon>Gammaproteobacteria</taxon>
        <taxon>Pseudomonadales</taxon>
        <taxon>Pseudomonadaceae</taxon>
        <taxon>Stutzerimonas</taxon>
    </lineage>
</organism>
<dbReference type="Proteomes" id="UP000000233">
    <property type="component" value="Chromosome"/>
</dbReference>
<keyword evidence="2" id="KW-1185">Reference proteome</keyword>
<sequence length="215" mass="24565">MSQSESDRLVYWPRISVMDFLTFTESMQTSFSPDYPLSGLGLSDLNFVINAPFDYYPPTNGALATLYFDQTDCSRALPEDAYQIKCSHHLNTHEFMKWAEQGIHMLTHPFMHVGIIGIDIMDLINILRACESQKLLLEIIPYDDTLEVPWEQLQRFRFRNLFASLLAGHDLTMQMYSDLGNALEHISPNVDCMKLAANCDVRNPPALMLLGELEP</sequence>
<gene>
    <name evidence="1" type="ordered locus">PST_3454</name>
</gene>
<protein>
    <submittedName>
        <fullName evidence="1">Uncharacterized protein</fullName>
    </submittedName>
</protein>
<evidence type="ECO:0000313" key="2">
    <source>
        <dbReference type="Proteomes" id="UP000000233"/>
    </source>
</evidence>
<dbReference type="EMBL" id="CP000304">
    <property type="protein sequence ID" value="ABP81082.1"/>
    <property type="molecule type" value="Genomic_DNA"/>
</dbReference>